<feature type="region of interest" description="Disordered" evidence="1">
    <location>
        <begin position="1"/>
        <end position="115"/>
    </location>
</feature>
<evidence type="ECO:0000313" key="2">
    <source>
        <dbReference type="EMBL" id="GAA0365164.1"/>
    </source>
</evidence>
<evidence type="ECO:0000313" key="3">
    <source>
        <dbReference type="Proteomes" id="UP001500063"/>
    </source>
</evidence>
<dbReference type="EMBL" id="BAAABW010000026">
    <property type="protein sequence ID" value="GAA0365164.1"/>
    <property type="molecule type" value="Genomic_DNA"/>
</dbReference>
<gene>
    <name evidence="2" type="ORF">GCM10010319_48830</name>
</gene>
<comment type="caution">
    <text evidence="2">The sequence shown here is derived from an EMBL/GenBank/DDBJ whole genome shotgun (WGS) entry which is preliminary data.</text>
</comment>
<organism evidence="2 3">
    <name type="scientific">Streptomyces blastmyceticus</name>
    <dbReference type="NCBI Taxonomy" id="68180"/>
    <lineage>
        <taxon>Bacteria</taxon>
        <taxon>Bacillati</taxon>
        <taxon>Actinomycetota</taxon>
        <taxon>Actinomycetes</taxon>
        <taxon>Kitasatosporales</taxon>
        <taxon>Streptomycetaceae</taxon>
        <taxon>Streptomyces</taxon>
    </lineage>
</organism>
<feature type="compositionally biased region" description="Basic and acidic residues" evidence="1">
    <location>
        <begin position="44"/>
        <end position="58"/>
    </location>
</feature>
<reference evidence="2 3" key="1">
    <citation type="journal article" date="2019" name="Int. J. Syst. Evol. Microbiol.">
        <title>The Global Catalogue of Microorganisms (GCM) 10K type strain sequencing project: providing services to taxonomists for standard genome sequencing and annotation.</title>
        <authorList>
            <consortium name="The Broad Institute Genomics Platform"/>
            <consortium name="The Broad Institute Genome Sequencing Center for Infectious Disease"/>
            <person name="Wu L."/>
            <person name="Ma J."/>
        </authorList>
    </citation>
    <scope>NUCLEOTIDE SEQUENCE [LARGE SCALE GENOMIC DNA]</scope>
    <source>
        <strain evidence="2 3">JCM 4565</strain>
    </source>
</reference>
<accession>A0ABN0XIM4</accession>
<protein>
    <submittedName>
        <fullName evidence="2">Uncharacterized protein</fullName>
    </submittedName>
</protein>
<keyword evidence="3" id="KW-1185">Reference proteome</keyword>
<sequence length="141" mass="14778">MAACGTSSTSRTDARPTSASSTTSPATTTATATAEAIAEEETAITERTDEAQTEHRPSGAESTDSPGRHDGSNYDNLSPEGKEAHDTENCAKIPGKRKGSCNEPHRKCKESGATAVSSGGVELTCRIWAKDGRLHWLAEGE</sequence>
<dbReference type="Proteomes" id="UP001500063">
    <property type="component" value="Unassembled WGS sequence"/>
</dbReference>
<evidence type="ECO:0000256" key="1">
    <source>
        <dbReference type="SAM" id="MobiDB-lite"/>
    </source>
</evidence>
<feature type="compositionally biased region" description="Basic and acidic residues" evidence="1">
    <location>
        <begin position="80"/>
        <end position="89"/>
    </location>
</feature>
<name>A0ABN0XIM4_9ACTN</name>
<proteinExistence type="predicted"/>
<feature type="compositionally biased region" description="Low complexity" evidence="1">
    <location>
        <begin position="1"/>
        <end position="36"/>
    </location>
</feature>